<dbReference type="Gene3D" id="3.40.50.360">
    <property type="match status" value="1"/>
</dbReference>
<sequence>MKSIIVCASVSHGNTKRIAEVMGEVLQARVVDPQQVDAAELASYDLVGFGSGIRNMDVYPELRALVASLATQQRSKAFVFATSGFPEPPFRRYLSGLAGKLEQKGFEVVDTFSCRGFDTWLPLKVVGGIRKGHPDDNDLQAARACAEGLRAGASSLRRK</sequence>
<dbReference type="EMBL" id="JAAGUZ010000015">
    <property type="protein sequence ID" value="NEW44326.1"/>
    <property type="molecule type" value="Genomic_DNA"/>
</dbReference>
<dbReference type="GO" id="GO:0070819">
    <property type="term" value="F:menaquinone-dependent protoporphyrinogen oxidase activity"/>
    <property type="evidence" value="ECO:0007669"/>
    <property type="project" value="TreeGrafter"/>
</dbReference>
<protein>
    <submittedName>
        <fullName evidence="2">Flavodoxin</fullName>
    </submittedName>
</protein>
<dbReference type="Proteomes" id="UP000468928">
    <property type="component" value="Unassembled WGS sequence"/>
</dbReference>
<dbReference type="RefSeq" id="WP_163826411.1">
    <property type="nucleotide sequence ID" value="NZ_JAAGUX010000007.1"/>
</dbReference>
<dbReference type="Proteomes" id="UP000470876">
    <property type="component" value="Unassembled WGS sequence"/>
</dbReference>
<dbReference type="InterPro" id="IPR008254">
    <property type="entry name" value="Flavodoxin/NO_synth"/>
</dbReference>
<evidence type="ECO:0000313" key="4">
    <source>
        <dbReference type="Proteomes" id="UP000468928"/>
    </source>
</evidence>
<dbReference type="AlphaFoldDB" id="A0A6P1D1I0"/>
<dbReference type="EMBL" id="JAAGUX010000007">
    <property type="protein sequence ID" value="NEW55206.1"/>
    <property type="molecule type" value="Genomic_DNA"/>
</dbReference>
<dbReference type="PROSITE" id="PS50902">
    <property type="entry name" value="FLAVODOXIN_LIKE"/>
    <property type="match status" value="1"/>
</dbReference>
<gene>
    <name evidence="2" type="ORF">GV789_07630</name>
    <name evidence="3" type="ORF">GV794_05960</name>
</gene>
<reference evidence="4 5" key="1">
    <citation type="submission" date="2020-01" db="EMBL/GenBank/DDBJ databases">
        <title>Genetics and antimicrobial susceptibilities of Nocardia species isolated from the soil; a comparison with species isolated from humans.</title>
        <authorList>
            <person name="Carrasco G."/>
            <person name="Monzon S."/>
            <person name="Sansegundo M."/>
            <person name="Garcia E."/>
            <person name="Garrido N."/>
            <person name="Medina M.J."/>
            <person name="Villalon P."/>
            <person name="Ramirez-Arocha A.C."/>
            <person name="Jimenez P."/>
            <person name="Cuesta I."/>
            <person name="Valdezate S."/>
        </authorList>
    </citation>
    <scope>NUCLEOTIDE SEQUENCE [LARGE SCALE GENOMIC DNA]</scope>
    <source>
        <strain evidence="2 4">CNM20110639</strain>
        <strain evidence="3 5">CNM20110649</strain>
    </source>
</reference>
<name>A0A6P1D1I0_9NOCA</name>
<organism evidence="2 4">
    <name type="scientific">Nocardia cyriacigeorgica</name>
    <dbReference type="NCBI Taxonomy" id="135487"/>
    <lineage>
        <taxon>Bacteria</taxon>
        <taxon>Bacillati</taxon>
        <taxon>Actinomycetota</taxon>
        <taxon>Actinomycetes</taxon>
        <taxon>Mycobacteriales</taxon>
        <taxon>Nocardiaceae</taxon>
        <taxon>Nocardia</taxon>
    </lineage>
</organism>
<dbReference type="InterPro" id="IPR026816">
    <property type="entry name" value="Flavodoxin_dom"/>
</dbReference>
<proteinExistence type="predicted"/>
<dbReference type="GO" id="GO:0006783">
    <property type="term" value="P:heme biosynthetic process"/>
    <property type="evidence" value="ECO:0007669"/>
    <property type="project" value="TreeGrafter"/>
</dbReference>
<evidence type="ECO:0000313" key="5">
    <source>
        <dbReference type="Proteomes" id="UP000470876"/>
    </source>
</evidence>
<dbReference type="InterPro" id="IPR052200">
    <property type="entry name" value="Protoporphyrinogen_IX_DH"/>
</dbReference>
<evidence type="ECO:0000313" key="2">
    <source>
        <dbReference type="EMBL" id="NEW44326.1"/>
    </source>
</evidence>
<dbReference type="SUPFAM" id="SSF52218">
    <property type="entry name" value="Flavoproteins"/>
    <property type="match status" value="1"/>
</dbReference>
<dbReference type="PANTHER" id="PTHR38030:SF2">
    <property type="entry name" value="PROTOPORPHYRINOGEN IX DEHYDROGENASE [QUINONE]"/>
    <property type="match status" value="1"/>
</dbReference>
<evidence type="ECO:0000313" key="3">
    <source>
        <dbReference type="EMBL" id="NEW55206.1"/>
    </source>
</evidence>
<dbReference type="PANTHER" id="PTHR38030">
    <property type="entry name" value="PROTOPORPHYRINOGEN IX DEHYDROGENASE [MENAQUINONE]"/>
    <property type="match status" value="1"/>
</dbReference>
<dbReference type="GO" id="GO:0010181">
    <property type="term" value="F:FMN binding"/>
    <property type="evidence" value="ECO:0007669"/>
    <property type="project" value="InterPro"/>
</dbReference>
<comment type="caution">
    <text evidence="2">The sequence shown here is derived from an EMBL/GenBank/DDBJ whole genome shotgun (WGS) entry which is preliminary data.</text>
</comment>
<dbReference type="InterPro" id="IPR029039">
    <property type="entry name" value="Flavoprotein-like_sf"/>
</dbReference>
<dbReference type="Pfam" id="PF12724">
    <property type="entry name" value="Flavodoxin_5"/>
    <property type="match status" value="1"/>
</dbReference>
<keyword evidence="5" id="KW-1185">Reference proteome</keyword>
<evidence type="ECO:0000259" key="1">
    <source>
        <dbReference type="PROSITE" id="PS50902"/>
    </source>
</evidence>
<feature type="domain" description="Flavodoxin-like" evidence="1">
    <location>
        <begin position="4"/>
        <end position="150"/>
    </location>
</feature>
<accession>A0A6P1D1I0</accession>